<evidence type="ECO:0008006" key="4">
    <source>
        <dbReference type="Google" id="ProtNLM"/>
    </source>
</evidence>
<organism evidence="2 3">
    <name type="scientific">Blautia hominis</name>
    <dbReference type="NCBI Taxonomy" id="2025493"/>
    <lineage>
        <taxon>Bacteria</taxon>
        <taxon>Bacillati</taxon>
        <taxon>Bacillota</taxon>
        <taxon>Clostridia</taxon>
        <taxon>Lachnospirales</taxon>
        <taxon>Lachnospiraceae</taxon>
        <taxon>Blautia</taxon>
    </lineage>
</organism>
<evidence type="ECO:0000313" key="2">
    <source>
        <dbReference type="EMBL" id="GAA6410610.1"/>
    </source>
</evidence>
<keyword evidence="3" id="KW-1185">Reference proteome</keyword>
<sequence>MAREFAKPFYNSGRWKKCRAAYIKHRKSVDGGLCETCHDSPGYIVHHKVELNPDNINDPDIALGFSNLKYDCHICHQKENMKDGPAAGLTQYDFSPEGDLMPRLPP</sequence>
<gene>
    <name evidence="2" type="ORF">K040078D81_47270</name>
</gene>
<evidence type="ECO:0000313" key="3">
    <source>
        <dbReference type="Proteomes" id="UP001600943"/>
    </source>
</evidence>
<comment type="caution">
    <text evidence="2">The sequence shown here is derived from an EMBL/GenBank/DDBJ whole genome shotgun (WGS) entry which is preliminary data.</text>
</comment>
<reference evidence="2 3" key="1">
    <citation type="submission" date="2024-04" db="EMBL/GenBank/DDBJ databases">
        <title>Defined microbial consortia suppress multidrug-resistant proinflammatory Enterobacteriaceae via ecological control.</title>
        <authorList>
            <person name="Furuichi M."/>
            <person name="Kawaguchi T."/>
            <person name="Pust M."/>
            <person name="Yasuma K."/>
            <person name="Plichta D."/>
            <person name="Hasegawa N."/>
            <person name="Ohya T."/>
            <person name="Bhattarai S."/>
            <person name="Sasajima S."/>
            <person name="Aoto Y."/>
            <person name="Tuganbaev T."/>
            <person name="Yaginuma M."/>
            <person name="Ueda M."/>
            <person name="Okahashi N."/>
            <person name="Amafuji K."/>
            <person name="Kiridooshi Y."/>
            <person name="Sugita K."/>
            <person name="Strazar M."/>
            <person name="Skelly A."/>
            <person name="Suda W."/>
            <person name="Hattori M."/>
            <person name="Nakamoto N."/>
            <person name="Caballero S."/>
            <person name="Norman J."/>
            <person name="Olle B."/>
            <person name="Tanoue T."/>
            <person name="Arita M."/>
            <person name="Bucci V."/>
            <person name="Atarashi K."/>
            <person name="Xavier R."/>
            <person name="Honda K."/>
        </authorList>
    </citation>
    <scope>NUCLEOTIDE SEQUENCE [LARGE SCALE GENOMIC DNA]</scope>
    <source>
        <strain evidence="3">k04-0078-D8-1</strain>
    </source>
</reference>
<dbReference type="SUPFAM" id="SSF48695">
    <property type="entry name" value="Multiheme cytochromes"/>
    <property type="match status" value="1"/>
</dbReference>
<proteinExistence type="predicted"/>
<evidence type="ECO:0000256" key="1">
    <source>
        <dbReference type="SAM" id="MobiDB-lite"/>
    </source>
</evidence>
<protein>
    <recommendedName>
        <fullName evidence="4">HNH endonuclease</fullName>
    </recommendedName>
</protein>
<dbReference type="RefSeq" id="WP_244807243.1">
    <property type="nucleotide sequence ID" value="NZ_BAABYW010000001.1"/>
</dbReference>
<accession>A0ABQ0BGM1</accession>
<name>A0ABQ0BGM1_9FIRM</name>
<dbReference type="InterPro" id="IPR036280">
    <property type="entry name" value="Multihaem_cyt_sf"/>
</dbReference>
<dbReference type="EMBL" id="BAABYW010000001">
    <property type="protein sequence ID" value="GAA6410610.1"/>
    <property type="molecule type" value="Genomic_DNA"/>
</dbReference>
<dbReference type="Proteomes" id="UP001600943">
    <property type="component" value="Unassembled WGS sequence"/>
</dbReference>
<feature type="region of interest" description="Disordered" evidence="1">
    <location>
        <begin position="82"/>
        <end position="106"/>
    </location>
</feature>